<dbReference type="PANTHER" id="PTHR42920:SF5">
    <property type="entry name" value="EAMA DOMAIN-CONTAINING PROTEIN"/>
    <property type="match status" value="1"/>
</dbReference>
<dbReference type="AlphaFoldDB" id="A0AAD7XJP6"/>
<evidence type="ECO:0000256" key="6">
    <source>
        <dbReference type="SAM" id="MobiDB-lite"/>
    </source>
</evidence>
<keyword evidence="3 7" id="KW-0812">Transmembrane</keyword>
<evidence type="ECO:0000256" key="2">
    <source>
        <dbReference type="ARBA" id="ARBA00022475"/>
    </source>
</evidence>
<evidence type="ECO:0000256" key="3">
    <source>
        <dbReference type="ARBA" id="ARBA00022692"/>
    </source>
</evidence>
<feature type="transmembrane region" description="Helical" evidence="7">
    <location>
        <begin position="221"/>
        <end position="238"/>
    </location>
</feature>
<protein>
    <recommendedName>
        <fullName evidence="9">EamA domain-containing protein</fullName>
    </recommendedName>
</protein>
<feature type="compositionally biased region" description="Basic and acidic residues" evidence="6">
    <location>
        <begin position="312"/>
        <end position="327"/>
    </location>
</feature>
<feature type="transmembrane region" description="Helical" evidence="7">
    <location>
        <begin position="157"/>
        <end position="179"/>
    </location>
</feature>
<keyword evidence="5 7" id="KW-0472">Membrane</keyword>
<dbReference type="InterPro" id="IPR000620">
    <property type="entry name" value="EamA_dom"/>
</dbReference>
<evidence type="ECO:0000256" key="5">
    <source>
        <dbReference type="ARBA" id="ARBA00023136"/>
    </source>
</evidence>
<sequence>MLVLLLSLGHGLAPPQDASRVLERAVSRSPYATLVGVTAIWGSQHSVIRWAVGEGDPEALTALRFSVAAACLAPFAPRDPETWRAGAELGVWSFLGFALQAVGLETTTATRSAFLLYLNVKLVPVVGLARGKRASIGVWASAACALCGTTLLTTDRVGAFVVGDAWSLAAAVASAIFIVRLEDLAKGKDSAELAAATAATTALLALLWSGPPEPTPDVLLASVYLGAFPSAACGFLQTAAQKYLSAPRAAVVYALDPLWAYFFAYILLGETLQPRAAFGATLVAIAALGPPVAAAITDPRRLQQPADDVYADETREIKNATDKGTES</sequence>
<feature type="domain" description="EamA" evidence="9">
    <location>
        <begin position="33"/>
        <end position="153"/>
    </location>
</feature>
<dbReference type="Proteomes" id="UP001230188">
    <property type="component" value="Unassembled WGS sequence"/>
</dbReference>
<comment type="subcellular location">
    <subcellularLocation>
        <location evidence="1">Cell membrane</location>
        <topology evidence="1">Multi-pass membrane protein</topology>
    </subcellularLocation>
</comment>
<dbReference type="EMBL" id="JAQMWT010000469">
    <property type="protein sequence ID" value="KAJ8600856.1"/>
    <property type="molecule type" value="Genomic_DNA"/>
</dbReference>
<dbReference type="PANTHER" id="PTHR42920">
    <property type="entry name" value="OS03G0707200 PROTEIN-RELATED"/>
    <property type="match status" value="1"/>
</dbReference>
<feature type="domain" description="EamA" evidence="9">
    <location>
        <begin position="163"/>
        <end position="288"/>
    </location>
</feature>
<keyword evidence="8" id="KW-0732">Signal</keyword>
<comment type="caution">
    <text evidence="10">The sequence shown here is derived from an EMBL/GenBank/DDBJ whole genome shotgun (WGS) entry which is preliminary data.</text>
</comment>
<gene>
    <name evidence="10" type="ORF">CTAYLR_008210</name>
</gene>
<keyword evidence="4 7" id="KW-1133">Transmembrane helix</keyword>
<keyword evidence="2" id="KW-1003">Cell membrane</keyword>
<accession>A0AAD7XJP6</accession>
<organism evidence="10 11">
    <name type="scientific">Chrysophaeum taylorii</name>
    <dbReference type="NCBI Taxonomy" id="2483200"/>
    <lineage>
        <taxon>Eukaryota</taxon>
        <taxon>Sar</taxon>
        <taxon>Stramenopiles</taxon>
        <taxon>Ochrophyta</taxon>
        <taxon>Pelagophyceae</taxon>
        <taxon>Pelagomonadales</taxon>
        <taxon>Pelagomonadaceae</taxon>
        <taxon>Chrysophaeum</taxon>
    </lineage>
</organism>
<proteinExistence type="predicted"/>
<reference evidence="10" key="1">
    <citation type="submission" date="2023-01" db="EMBL/GenBank/DDBJ databases">
        <title>Metagenome sequencing of chrysophaentin producing Chrysophaeum taylorii.</title>
        <authorList>
            <person name="Davison J."/>
            <person name="Bewley C."/>
        </authorList>
    </citation>
    <scope>NUCLEOTIDE SEQUENCE</scope>
    <source>
        <strain evidence="10">NIES-1699</strain>
    </source>
</reference>
<evidence type="ECO:0000313" key="10">
    <source>
        <dbReference type="EMBL" id="KAJ8600856.1"/>
    </source>
</evidence>
<evidence type="ECO:0000313" key="11">
    <source>
        <dbReference type="Proteomes" id="UP001230188"/>
    </source>
</evidence>
<feature type="transmembrane region" description="Helical" evidence="7">
    <location>
        <begin position="250"/>
        <end position="268"/>
    </location>
</feature>
<feature type="chain" id="PRO_5042261534" description="EamA domain-containing protein" evidence="8">
    <location>
        <begin position="19"/>
        <end position="327"/>
    </location>
</feature>
<evidence type="ECO:0000256" key="4">
    <source>
        <dbReference type="ARBA" id="ARBA00022989"/>
    </source>
</evidence>
<evidence type="ECO:0000256" key="1">
    <source>
        <dbReference type="ARBA" id="ARBA00004651"/>
    </source>
</evidence>
<evidence type="ECO:0000259" key="9">
    <source>
        <dbReference type="Pfam" id="PF00892"/>
    </source>
</evidence>
<dbReference type="Pfam" id="PF00892">
    <property type="entry name" value="EamA"/>
    <property type="match status" value="2"/>
</dbReference>
<evidence type="ECO:0000256" key="8">
    <source>
        <dbReference type="SAM" id="SignalP"/>
    </source>
</evidence>
<feature type="signal peptide" evidence="8">
    <location>
        <begin position="1"/>
        <end position="18"/>
    </location>
</feature>
<feature type="transmembrane region" description="Helical" evidence="7">
    <location>
        <begin position="274"/>
        <end position="296"/>
    </location>
</feature>
<feature type="region of interest" description="Disordered" evidence="6">
    <location>
        <begin position="305"/>
        <end position="327"/>
    </location>
</feature>
<feature type="transmembrane region" description="Helical" evidence="7">
    <location>
        <begin position="191"/>
        <end position="209"/>
    </location>
</feature>
<keyword evidence="11" id="KW-1185">Reference proteome</keyword>
<dbReference type="InterPro" id="IPR051258">
    <property type="entry name" value="Diverse_Substrate_Transporter"/>
</dbReference>
<dbReference type="InterPro" id="IPR037185">
    <property type="entry name" value="EmrE-like"/>
</dbReference>
<dbReference type="SUPFAM" id="SSF103481">
    <property type="entry name" value="Multidrug resistance efflux transporter EmrE"/>
    <property type="match status" value="2"/>
</dbReference>
<dbReference type="GO" id="GO:0005886">
    <property type="term" value="C:plasma membrane"/>
    <property type="evidence" value="ECO:0007669"/>
    <property type="project" value="UniProtKB-SubCell"/>
</dbReference>
<name>A0AAD7XJP6_9STRA</name>
<evidence type="ECO:0000256" key="7">
    <source>
        <dbReference type="SAM" id="Phobius"/>
    </source>
</evidence>